<dbReference type="GO" id="GO:0016810">
    <property type="term" value="F:hydrolase activity, acting on carbon-nitrogen (but not peptide) bonds"/>
    <property type="evidence" value="ECO:0007669"/>
    <property type="project" value="InterPro"/>
</dbReference>
<dbReference type="InterPro" id="IPR012696">
    <property type="entry name" value="PhnM"/>
</dbReference>
<dbReference type="Gene3D" id="2.30.40.10">
    <property type="entry name" value="Urease, subunit C, domain 1"/>
    <property type="match status" value="2"/>
</dbReference>
<gene>
    <name evidence="2" type="primary">phnM</name>
    <name evidence="2" type="ORF">GFC01_14845</name>
</gene>
<dbReference type="InterPro" id="IPR011059">
    <property type="entry name" value="Metal-dep_hydrolase_composite"/>
</dbReference>
<evidence type="ECO:0000259" key="1">
    <source>
        <dbReference type="Pfam" id="PF01979"/>
    </source>
</evidence>
<dbReference type="NCBIfam" id="NF011987">
    <property type="entry name" value="PRK15446.2-3"/>
    <property type="match status" value="1"/>
</dbReference>
<dbReference type="GO" id="GO:0019700">
    <property type="term" value="P:organic phosphonate catabolic process"/>
    <property type="evidence" value="ECO:0007669"/>
    <property type="project" value="InterPro"/>
</dbReference>
<dbReference type="AlphaFoldDB" id="A0A6N7ITV3"/>
<feature type="domain" description="Amidohydrolase-related" evidence="1">
    <location>
        <begin position="343"/>
        <end position="432"/>
    </location>
</feature>
<dbReference type="NCBIfam" id="TIGR02318">
    <property type="entry name" value="phosphono_phnM"/>
    <property type="match status" value="1"/>
</dbReference>
<dbReference type="Proteomes" id="UP000441717">
    <property type="component" value="Unassembled WGS sequence"/>
</dbReference>
<sequence>MAAGTEGIRHKHGRHLSRYGCGQAAGRQRIRYAGRLLLSGKTEGTGVISDLLIVNGRAVIPGGVVENACVMISGGVITDIRPAGQIHALERQMEKYVINAGGAWILPGCVDLHSDAIEREIEPRPGAIFPVELAFRELEKRLAGCGITTVFHSLSFAREELGLRSNELVAQVIRCICQLSAGPTLIRHRIHLRYEITDLSAVPVIMELMNEGRVDLLSFMDHTPGQGQFRELEKYKEWMRWSSGVQEEKIEELLAKKNNVDRRLVLARMRQLSDKARELGIPVASHDDDSPARIKMAHELGISISEFPVNMETASFARRMGLNVCVGAPNVVRGGSQAKNLSAREAVAVGAANILCSDYYPPAMLSAVFALAETPDSLPQSVSLVSTNPARAAGLAGEVGALEVGRRADLVLVRLDEGIPVVLMTMVDGRVVYSLNYHCRGEQVATCNNRSF</sequence>
<protein>
    <submittedName>
        <fullName evidence="2">Phosphonate metabolism protein PhnM</fullName>
    </submittedName>
</protein>
<proteinExistence type="predicted"/>
<dbReference type="NCBIfam" id="NF011990">
    <property type="entry name" value="PRK15446.2-6"/>
    <property type="match status" value="1"/>
</dbReference>
<organism evidence="2 3">
    <name type="scientific">Desulfofundulus thermobenzoicus</name>
    <dbReference type="NCBI Taxonomy" id="29376"/>
    <lineage>
        <taxon>Bacteria</taxon>
        <taxon>Bacillati</taxon>
        <taxon>Bacillota</taxon>
        <taxon>Clostridia</taxon>
        <taxon>Eubacteriales</taxon>
        <taxon>Peptococcaceae</taxon>
        <taxon>Desulfofundulus</taxon>
    </lineage>
</organism>
<dbReference type="SUPFAM" id="SSF51556">
    <property type="entry name" value="Metallo-dependent hydrolases"/>
    <property type="match status" value="1"/>
</dbReference>
<comment type="caution">
    <text evidence="2">The sequence shown here is derived from an EMBL/GenBank/DDBJ whole genome shotgun (WGS) entry which is preliminary data.</text>
</comment>
<dbReference type="SUPFAM" id="SSF51338">
    <property type="entry name" value="Composite domain of metallo-dependent hydrolases"/>
    <property type="match status" value="1"/>
</dbReference>
<name>A0A6N7ITV3_9FIRM</name>
<dbReference type="InterPro" id="IPR006680">
    <property type="entry name" value="Amidohydro-rel"/>
</dbReference>
<dbReference type="PANTHER" id="PTHR43135:SF3">
    <property type="entry name" value="ALPHA-D-RIBOSE 1-METHYLPHOSPHONATE 5-TRIPHOSPHATE DIPHOSPHATASE"/>
    <property type="match status" value="1"/>
</dbReference>
<dbReference type="InterPro" id="IPR051781">
    <property type="entry name" value="Metallo-dep_Hydrolase"/>
</dbReference>
<keyword evidence="3" id="KW-1185">Reference proteome</keyword>
<dbReference type="EMBL" id="WHYR01000053">
    <property type="protein sequence ID" value="MQL53514.1"/>
    <property type="molecule type" value="Genomic_DNA"/>
</dbReference>
<dbReference type="PANTHER" id="PTHR43135">
    <property type="entry name" value="ALPHA-D-RIBOSE 1-METHYLPHOSPHONATE 5-TRIPHOSPHATE DIPHOSPHATASE"/>
    <property type="match status" value="1"/>
</dbReference>
<dbReference type="NCBIfam" id="NF011984">
    <property type="entry name" value="PRK15446.1-5"/>
    <property type="match status" value="1"/>
</dbReference>
<accession>A0A6N7ITV3</accession>
<dbReference type="Pfam" id="PF01979">
    <property type="entry name" value="Amidohydro_1"/>
    <property type="match status" value="1"/>
</dbReference>
<reference evidence="2 3" key="1">
    <citation type="submission" date="2019-10" db="EMBL/GenBank/DDBJ databases">
        <title>Comparative genomics of sulfur disproportionating microorganisms.</title>
        <authorList>
            <person name="Ward L.M."/>
            <person name="Bertran E."/>
            <person name="Johnston D."/>
        </authorList>
    </citation>
    <scope>NUCLEOTIDE SEQUENCE [LARGE SCALE GENOMIC DNA]</scope>
    <source>
        <strain evidence="2 3">DSM 14055</strain>
    </source>
</reference>
<dbReference type="InterPro" id="IPR032466">
    <property type="entry name" value="Metal_Hydrolase"/>
</dbReference>
<evidence type="ECO:0000313" key="3">
    <source>
        <dbReference type="Proteomes" id="UP000441717"/>
    </source>
</evidence>
<evidence type="ECO:0000313" key="2">
    <source>
        <dbReference type="EMBL" id="MQL53514.1"/>
    </source>
</evidence>